<gene>
    <name evidence="2" type="ORF">P5G49_06880</name>
</gene>
<protein>
    <recommendedName>
        <fullName evidence="4">DUF3221 domain-containing protein</fullName>
    </recommendedName>
</protein>
<evidence type="ECO:0000313" key="3">
    <source>
        <dbReference type="Proteomes" id="UP001175097"/>
    </source>
</evidence>
<reference evidence="2" key="1">
    <citation type="submission" date="2023-03" db="EMBL/GenBank/DDBJ databases">
        <title>MT1 and MT2 Draft Genomes of Novel Species.</title>
        <authorList>
            <person name="Venkateswaran K."/>
        </authorList>
    </citation>
    <scope>NUCLEOTIDE SEQUENCE</scope>
    <source>
        <strain evidence="2">F6_3S_P_2</strain>
    </source>
</reference>
<keyword evidence="3" id="KW-1185">Reference proteome</keyword>
<name>A0ABT8JPX5_9BACL</name>
<sequence length="139" mass="15792">MNHKVFRYLIILASLFFISACGGNNISMEDSSQNENKKNSIEQLENPLLGYYAGIIYDDKITLDITEYREKEAEEQGAELLSVHALLHVKITEDLKITDTEGNILSLESLDIGDKVYIDVQKLENKEITIETNLLIVEK</sequence>
<keyword evidence="1" id="KW-0732">Signal</keyword>
<dbReference type="EMBL" id="JAROCC010000004">
    <property type="protein sequence ID" value="MDN4607206.1"/>
    <property type="molecule type" value="Genomic_DNA"/>
</dbReference>
<dbReference type="Proteomes" id="UP001175097">
    <property type="component" value="Unassembled WGS sequence"/>
</dbReference>
<feature type="signal peptide" evidence="1">
    <location>
        <begin position="1"/>
        <end position="22"/>
    </location>
</feature>
<dbReference type="PROSITE" id="PS51257">
    <property type="entry name" value="PROKAR_LIPOPROTEIN"/>
    <property type="match status" value="1"/>
</dbReference>
<organism evidence="2 3">
    <name type="scientific">Sporosarcina highlanderae</name>
    <dbReference type="NCBI Taxonomy" id="3035916"/>
    <lineage>
        <taxon>Bacteria</taxon>
        <taxon>Bacillati</taxon>
        <taxon>Bacillota</taxon>
        <taxon>Bacilli</taxon>
        <taxon>Bacillales</taxon>
        <taxon>Caryophanaceae</taxon>
        <taxon>Sporosarcina</taxon>
    </lineage>
</organism>
<dbReference type="RefSeq" id="WP_301242751.1">
    <property type="nucleotide sequence ID" value="NZ_JAROCC010000004.1"/>
</dbReference>
<feature type="chain" id="PRO_5045172968" description="DUF3221 domain-containing protein" evidence="1">
    <location>
        <begin position="23"/>
        <end position="139"/>
    </location>
</feature>
<evidence type="ECO:0008006" key="4">
    <source>
        <dbReference type="Google" id="ProtNLM"/>
    </source>
</evidence>
<proteinExistence type="predicted"/>
<evidence type="ECO:0000256" key="1">
    <source>
        <dbReference type="SAM" id="SignalP"/>
    </source>
</evidence>
<comment type="caution">
    <text evidence="2">The sequence shown here is derived from an EMBL/GenBank/DDBJ whole genome shotgun (WGS) entry which is preliminary data.</text>
</comment>
<accession>A0ABT8JPX5</accession>
<evidence type="ECO:0000313" key="2">
    <source>
        <dbReference type="EMBL" id="MDN4607206.1"/>
    </source>
</evidence>